<feature type="transmembrane region" description="Helical" evidence="1">
    <location>
        <begin position="104"/>
        <end position="125"/>
    </location>
</feature>
<keyword evidence="1" id="KW-0472">Membrane</keyword>
<dbReference type="RefSeq" id="WP_317491222.1">
    <property type="nucleotide sequence ID" value="NZ_CP136051.1"/>
</dbReference>
<feature type="transmembrane region" description="Helical" evidence="1">
    <location>
        <begin position="185"/>
        <end position="204"/>
    </location>
</feature>
<dbReference type="EC" id="1.14.19.-" evidence="3"/>
<keyword evidence="3" id="KW-0560">Oxidoreductase</keyword>
<feature type="transmembrane region" description="Helical" evidence="1">
    <location>
        <begin position="46"/>
        <end position="64"/>
    </location>
</feature>
<organism evidence="3 4">
    <name type="scientific">Imperialibacter roseus</name>
    <dbReference type="NCBI Taxonomy" id="1324217"/>
    <lineage>
        <taxon>Bacteria</taxon>
        <taxon>Pseudomonadati</taxon>
        <taxon>Bacteroidota</taxon>
        <taxon>Cytophagia</taxon>
        <taxon>Cytophagales</taxon>
        <taxon>Flammeovirgaceae</taxon>
        <taxon>Imperialibacter</taxon>
    </lineage>
</organism>
<dbReference type="SMART" id="SM01269">
    <property type="entry name" value="Lipid_DES"/>
    <property type="match status" value="1"/>
</dbReference>
<dbReference type="EMBL" id="CP136051">
    <property type="protein sequence ID" value="WOK08585.1"/>
    <property type="molecule type" value="Genomic_DNA"/>
</dbReference>
<keyword evidence="4" id="KW-1185">Reference proteome</keyword>
<feature type="transmembrane region" description="Helical" evidence="1">
    <location>
        <begin position="70"/>
        <end position="92"/>
    </location>
</feature>
<dbReference type="InterPro" id="IPR013866">
    <property type="entry name" value="Sphingolipid_d4-desaturase_N"/>
</dbReference>
<dbReference type="PANTHER" id="PTHR12879:SF8">
    <property type="entry name" value="SPHINGOLIPID DELTA(4)-DESATURASE DES1"/>
    <property type="match status" value="1"/>
</dbReference>
<proteinExistence type="predicted"/>
<feature type="transmembrane region" description="Helical" evidence="1">
    <location>
        <begin position="210"/>
        <end position="232"/>
    </location>
</feature>
<dbReference type="Proteomes" id="UP001302349">
    <property type="component" value="Chromosome"/>
</dbReference>
<protein>
    <submittedName>
        <fullName evidence="3">Fatty acid desaturase</fullName>
        <ecNumber evidence="3">1.14.19.-</ecNumber>
    </submittedName>
</protein>
<reference evidence="3 4" key="1">
    <citation type="journal article" date="2023" name="Microbiol. Resour. Announc.">
        <title>Complete Genome Sequence of Imperialibacter roseus strain P4T.</title>
        <authorList>
            <person name="Tizabi D.R."/>
            <person name="Bachvaroff T."/>
            <person name="Hill R.T."/>
        </authorList>
    </citation>
    <scope>NUCLEOTIDE SEQUENCE [LARGE SCALE GENOMIC DNA]</scope>
    <source>
        <strain evidence="3 4">P4T</strain>
    </source>
</reference>
<sequence>MEKIAGLKNTQSFYWEETREPHFQRRKQIMNEVPEVKKLFGIDPLLKYKAIFVLLLQLAIPVFFLPENPYLFALLVVVVGATLSQVLFLAIHEITHDLAFKNPALNNVLAIIVNFPIVFPFSMAFKVYHAKHHWHQGKEGVDTDLPTEGEALLFKGFFGKLIWLVNQILFYAVRPLMVHPIKPDKWQVINLIAQLVFVVVFYQLAGIAGFVYLIASLFVAGGLHPIAGHFIAEHYVFKEGQETYSYYGFLNKITFNVGFHNEHHDFPNIPGSRLPKLKKLAPNHYDHLYSHTSWSKVLWRFVSEESMTLYARVKRNS</sequence>
<name>A0ABZ0IW30_9BACT</name>
<dbReference type="Pfam" id="PF00487">
    <property type="entry name" value="FA_desaturase"/>
    <property type="match status" value="1"/>
</dbReference>
<evidence type="ECO:0000259" key="2">
    <source>
        <dbReference type="SMART" id="SM01269"/>
    </source>
</evidence>
<feature type="transmembrane region" description="Helical" evidence="1">
    <location>
        <begin position="152"/>
        <end position="173"/>
    </location>
</feature>
<keyword evidence="1" id="KW-0812">Transmembrane</keyword>
<evidence type="ECO:0000313" key="4">
    <source>
        <dbReference type="Proteomes" id="UP001302349"/>
    </source>
</evidence>
<keyword evidence="1" id="KW-1133">Transmembrane helix</keyword>
<accession>A0ABZ0IW30</accession>
<dbReference type="Pfam" id="PF08557">
    <property type="entry name" value="Lipid_DES"/>
    <property type="match status" value="1"/>
</dbReference>
<evidence type="ECO:0000313" key="3">
    <source>
        <dbReference type="EMBL" id="WOK08585.1"/>
    </source>
</evidence>
<gene>
    <name evidence="3" type="ORF">RT717_08045</name>
</gene>
<evidence type="ECO:0000256" key="1">
    <source>
        <dbReference type="SAM" id="Phobius"/>
    </source>
</evidence>
<dbReference type="GO" id="GO:0016491">
    <property type="term" value="F:oxidoreductase activity"/>
    <property type="evidence" value="ECO:0007669"/>
    <property type="project" value="UniProtKB-KW"/>
</dbReference>
<dbReference type="PANTHER" id="PTHR12879">
    <property type="entry name" value="SPHINGOLIPID DELTA 4 DESATURASE/C-4 HYDROXYLASE PROTEIN DES2"/>
    <property type="match status" value="1"/>
</dbReference>
<feature type="domain" description="Sphingolipid delta4-desaturase N-terminal" evidence="2">
    <location>
        <begin position="8"/>
        <end position="46"/>
    </location>
</feature>
<dbReference type="InterPro" id="IPR005804">
    <property type="entry name" value="FA_desaturase_dom"/>
</dbReference>